<keyword evidence="1" id="KW-0472">Membrane</keyword>
<keyword evidence="1" id="KW-0812">Transmembrane</keyword>
<evidence type="ECO:0000313" key="2">
    <source>
        <dbReference type="EMBL" id="RBW57917.1"/>
    </source>
</evidence>
<name>A0A366X6F3_9RHOB</name>
<feature type="transmembrane region" description="Helical" evidence="1">
    <location>
        <begin position="38"/>
        <end position="57"/>
    </location>
</feature>
<dbReference type="OrthoDB" id="328186at2"/>
<proteinExistence type="predicted"/>
<feature type="transmembrane region" description="Helical" evidence="1">
    <location>
        <begin position="69"/>
        <end position="91"/>
    </location>
</feature>
<dbReference type="EMBL" id="QOCE01000017">
    <property type="protein sequence ID" value="RBW57917.1"/>
    <property type="molecule type" value="Genomic_DNA"/>
</dbReference>
<protein>
    <submittedName>
        <fullName evidence="2">Uncharacterized protein</fullName>
    </submittedName>
</protein>
<organism evidence="2 3">
    <name type="scientific">Phaeobacter gallaeciensis</name>
    <dbReference type="NCBI Taxonomy" id="60890"/>
    <lineage>
        <taxon>Bacteria</taxon>
        <taxon>Pseudomonadati</taxon>
        <taxon>Pseudomonadota</taxon>
        <taxon>Alphaproteobacteria</taxon>
        <taxon>Rhodobacterales</taxon>
        <taxon>Roseobacteraceae</taxon>
        <taxon>Phaeobacter</taxon>
    </lineage>
</organism>
<gene>
    <name evidence="2" type="ORF">DS909_07150</name>
</gene>
<comment type="caution">
    <text evidence="2">The sequence shown here is derived from an EMBL/GenBank/DDBJ whole genome shotgun (WGS) entry which is preliminary data.</text>
</comment>
<sequence>MPVEPIFLLQFALSLLVIALLAAWYLGPPLSTRPLHIAIGVLLIPHAFRHVGLVFMVPGVVSPNLAQGFASSAGFGDLAAALLALTAMVALRLHLPGALLVTWIFSIVGIADLANALRQAEVIPHFQAAWYIPTFFVPLLLVTHLMIVVRLIRAARDADAAVPSPS</sequence>
<dbReference type="AlphaFoldDB" id="A0A366X6F3"/>
<keyword evidence="1" id="KW-1133">Transmembrane helix</keyword>
<feature type="transmembrane region" description="Helical" evidence="1">
    <location>
        <begin position="129"/>
        <end position="149"/>
    </location>
</feature>
<dbReference type="Proteomes" id="UP000252706">
    <property type="component" value="Unassembled WGS sequence"/>
</dbReference>
<evidence type="ECO:0000256" key="1">
    <source>
        <dbReference type="SAM" id="Phobius"/>
    </source>
</evidence>
<feature type="transmembrane region" description="Helical" evidence="1">
    <location>
        <begin position="98"/>
        <end position="117"/>
    </location>
</feature>
<reference evidence="2 3" key="1">
    <citation type="submission" date="2018-07" db="EMBL/GenBank/DDBJ databases">
        <title>Modular assembly of carbohydrate-degrading microbial communities in the ocean.</title>
        <authorList>
            <person name="Enke T.N."/>
            <person name="Datta M.S."/>
            <person name="Schwartzman J.A."/>
            <person name="Cermak N."/>
            <person name="Schmitz D.A."/>
            <person name="Barrere J."/>
            <person name="Cordero O.X."/>
        </authorList>
    </citation>
    <scope>NUCLEOTIDE SEQUENCE [LARGE SCALE GENOMIC DNA]</scope>
    <source>
        <strain evidence="2 3">C3M10</strain>
    </source>
</reference>
<dbReference type="RefSeq" id="WP_113822776.1">
    <property type="nucleotide sequence ID" value="NZ_QOCE01000017.1"/>
</dbReference>
<accession>A0A366X6F3</accession>
<feature type="transmembrane region" description="Helical" evidence="1">
    <location>
        <begin position="6"/>
        <end position="26"/>
    </location>
</feature>
<evidence type="ECO:0000313" key="3">
    <source>
        <dbReference type="Proteomes" id="UP000252706"/>
    </source>
</evidence>